<evidence type="ECO:0000313" key="2">
    <source>
        <dbReference type="EMBL" id="KAF2200224.1"/>
    </source>
</evidence>
<feature type="compositionally biased region" description="Basic and acidic residues" evidence="1">
    <location>
        <begin position="239"/>
        <end position="248"/>
    </location>
</feature>
<organism evidence="2 3">
    <name type="scientific">Delitschia confertaspora ATCC 74209</name>
    <dbReference type="NCBI Taxonomy" id="1513339"/>
    <lineage>
        <taxon>Eukaryota</taxon>
        <taxon>Fungi</taxon>
        <taxon>Dikarya</taxon>
        <taxon>Ascomycota</taxon>
        <taxon>Pezizomycotina</taxon>
        <taxon>Dothideomycetes</taxon>
        <taxon>Pleosporomycetidae</taxon>
        <taxon>Pleosporales</taxon>
        <taxon>Delitschiaceae</taxon>
        <taxon>Delitschia</taxon>
    </lineage>
</organism>
<dbReference type="EMBL" id="ML994033">
    <property type="protein sequence ID" value="KAF2200224.1"/>
    <property type="molecule type" value="Genomic_DNA"/>
</dbReference>
<evidence type="ECO:0000313" key="3">
    <source>
        <dbReference type="Proteomes" id="UP000799536"/>
    </source>
</evidence>
<sequence length="410" mass="45039">MASSLMIISAEASHGVNNVVHDRPVDKDDGERTCGAGWSQARGQRPEVGPRKRSRNTSTSSASLPSHQTHNINVWSQTGHTPFSDITSPPPLANDLYELAGGIEETDTGDYHDDYFQLQNQRSGNWSLPVSPFPETTRPTLLNGTLQPSPSAEKPWVLNQLLTLVGGVAGKLVQFCSVPFKGFQAGGGQKFEIDPQGQILKADLEETPDDKIPPIRDGLPGRFPSEDSGFARPASVDDNPSHDTKRLRMGDDKWVVVDRKGGMDSRAGTPRLSERRTPLVPKHASPSQIPRPVSRLGTIPALHGRPSLIPVSRRTSYDKRLSQATPKGSVKTCGTPRSYNRPSYGSPLLSATHDLNLPPESQRLINKIRREEEEDDARMRKMSAQTAAMLREAREALGSKVEIDDDYMDF</sequence>
<keyword evidence="3" id="KW-1185">Reference proteome</keyword>
<feature type="region of interest" description="Disordered" evidence="1">
    <location>
        <begin position="261"/>
        <end position="293"/>
    </location>
</feature>
<feature type="compositionally biased region" description="Basic and acidic residues" evidence="1">
    <location>
        <begin position="20"/>
        <end position="32"/>
    </location>
</feature>
<accession>A0A9P4JN93</accession>
<gene>
    <name evidence="2" type="ORF">GQ43DRAFT_432715</name>
</gene>
<dbReference type="OrthoDB" id="5138418at2759"/>
<feature type="compositionally biased region" description="Polar residues" evidence="1">
    <location>
        <begin position="56"/>
        <end position="70"/>
    </location>
</feature>
<dbReference type="Proteomes" id="UP000799536">
    <property type="component" value="Unassembled WGS sequence"/>
</dbReference>
<name>A0A9P4JN93_9PLEO</name>
<protein>
    <submittedName>
        <fullName evidence="2">Uncharacterized protein</fullName>
    </submittedName>
</protein>
<reference evidence="2" key="1">
    <citation type="journal article" date="2020" name="Stud. Mycol.">
        <title>101 Dothideomycetes genomes: a test case for predicting lifestyles and emergence of pathogens.</title>
        <authorList>
            <person name="Haridas S."/>
            <person name="Albert R."/>
            <person name="Binder M."/>
            <person name="Bloem J."/>
            <person name="Labutti K."/>
            <person name="Salamov A."/>
            <person name="Andreopoulos B."/>
            <person name="Baker S."/>
            <person name="Barry K."/>
            <person name="Bills G."/>
            <person name="Bluhm B."/>
            <person name="Cannon C."/>
            <person name="Castanera R."/>
            <person name="Culley D."/>
            <person name="Daum C."/>
            <person name="Ezra D."/>
            <person name="Gonzalez J."/>
            <person name="Henrissat B."/>
            <person name="Kuo A."/>
            <person name="Liang C."/>
            <person name="Lipzen A."/>
            <person name="Lutzoni F."/>
            <person name="Magnuson J."/>
            <person name="Mondo S."/>
            <person name="Nolan M."/>
            <person name="Ohm R."/>
            <person name="Pangilinan J."/>
            <person name="Park H.-J."/>
            <person name="Ramirez L."/>
            <person name="Alfaro M."/>
            <person name="Sun H."/>
            <person name="Tritt A."/>
            <person name="Yoshinaga Y."/>
            <person name="Zwiers L.-H."/>
            <person name="Turgeon B."/>
            <person name="Goodwin S."/>
            <person name="Spatafora J."/>
            <person name="Crous P."/>
            <person name="Grigoriev I."/>
        </authorList>
    </citation>
    <scope>NUCLEOTIDE SEQUENCE</scope>
    <source>
        <strain evidence="2">ATCC 74209</strain>
    </source>
</reference>
<feature type="region of interest" description="Disordered" evidence="1">
    <location>
        <begin position="314"/>
        <end position="339"/>
    </location>
</feature>
<feature type="region of interest" description="Disordered" evidence="1">
    <location>
        <begin position="205"/>
        <end position="248"/>
    </location>
</feature>
<feature type="region of interest" description="Disordered" evidence="1">
    <location>
        <begin position="19"/>
        <end position="70"/>
    </location>
</feature>
<comment type="caution">
    <text evidence="2">The sequence shown here is derived from an EMBL/GenBank/DDBJ whole genome shotgun (WGS) entry which is preliminary data.</text>
</comment>
<evidence type="ECO:0000256" key="1">
    <source>
        <dbReference type="SAM" id="MobiDB-lite"/>
    </source>
</evidence>
<proteinExistence type="predicted"/>
<dbReference type="AlphaFoldDB" id="A0A9P4JN93"/>